<evidence type="ECO:0000313" key="2">
    <source>
        <dbReference type="Proteomes" id="UP001056120"/>
    </source>
</evidence>
<protein>
    <submittedName>
        <fullName evidence="1">Uncharacterized protein</fullName>
    </submittedName>
</protein>
<name>A0ACB9JQ49_9ASTR</name>
<dbReference type="Proteomes" id="UP001056120">
    <property type="component" value="Linkage Group LG03"/>
</dbReference>
<keyword evidence="2" id="KW-1185">Reference proteome</keyword>
<gene>
    <name evidence="1" type="ORF">L1987_09728</name>
</gene>
<reference evidence="1 2" key="2">
    <citation type="journal article" date="2022" name="Mol. Ecol. Resour.">
        <title>The genomes of chicory, endive, great burdock and yacon provide insights into Asteraceae paleo-polyploidization history and plant inulin production.</title>
        <authorList>
            <person name="Fan W."/>
            <person name="Wang S."/>
            <person name="Wang H."/>
            <person name="Wang A."/>
            <person name="Jiang F."/>
            <person name="Liu H."/>
            <person name="Zhao H."/>
            <person name="Xu D."/>
            <person name="Zhang Y."/>
        </authorList>
    </citation>
    <scope>NUCLEOTIDE SEQUENCE [LARGE SCALE GENOMIC DNA]</scope>
    <source>
        <strain evidence="2">cv. Yunnan</strain>
        <tissue evidence="1">Leaves</tissue>
    </source>
</reference>
<dbReference type="EMBL" id="CM042020">
    <property type="protein sequence ID" value="KAI3822146.1"/>
    <property type="molecule type" value="Genomic_DNA"/>
</dbReference>
<organism evidence="1 2">
    <name type="scientific">Smallanthus sonchifolius</name>
    <dbReference type="NCBI Taxonomy" id="185202"/>
    <lineage>
        <taxon>Eukaryota</taxon>
        <taxon>Viridiplantae</taxon>
        <taxon>Streptophyta</taxon>
        <taxon>Embryophyta</taxon>
        <taxon>Tracheophyta</taxon>
        <taxon>Spermatophyta</taxon>
        <taxon>Magnoliopsida</taxon>
        <taxon>eudicotyledons</taxon>
        <taxon>Gunneridae</taxon>
        <taxon>Pentapetalae</taxon>
        <taxon>asterids</taxon>
        <taxon>campanulids</taxon>
        <taxon>Asterales</taxon>
        <taxon>Asteraceae</taxon>
        <taxon>Asteroideae</taxon>
        <taxon>Heliantheae alliance</taxon>
        <taxon>Millerieae</taxon>
        <taxon>Smallanthus</taxon>
    </lineage>
</organism>
<accession>A0ACB9JQ49</accession>
<sequence>MNLNEKNMRDKGYLRPEDKDVSYAHYLFVRIFKGGSLKNKMQGGRGRGNPFFGFGDPFSSIGGIPDLFGGRNPFDDPFFTRPFGEIFSSGPLGSPFMDLNPFGSSFFGPRASPFMVEQAPRIHESRPPLPNNSRGPIIEELNSDDENDQPDAEDSKNKNSREHVRSEVQPYIVHPDDDFEAHAESREPRQTQFGDELNMMNNACSNPQAHSFTYQSSTVSYGGSNGAYYTSSMTKRTGSDGLRFEEYKEADSVTGQAAHRLSRGIHDKGHTVRRNLKSNGQVDTMQVLHNINEDELDGFEEVWKGKARKHLPGLTGGSSTHEGLGEPRRGGWALPSTEELRNHGSSSGSHIGVRRRSDGGERAQSSKMRRV</sequence>
<comment type="caution">
    <text evidence="1">The sequence shown here is derived from an EMBL/GenBank/DDBJ whole genome shotgun (WGS) entry which is preliminary data.</text>
</comment>
<evidence type="ECO:0000313" key="1">
    <source>
        <dbReference type="EMBL" id="KAI3822146.1"/>
    </source>
</evidence>
<proteinExistence type="predicted"/>
<reference evidence="2" key="1">
    <citation type="journal article" date="2022" name="Mol. Ecol. Resour.">
        <title>The genomes of chicory, endive, great burdock and yacon provide insights into Asteraceae palaeo-polyploidization history and plant inulin production.</title>
        <authorList>
            <person name="Fan W."/>
            <person name="Wang S."/>
            <person name="Wang H."/>
            <person name="Wang A."/>
            <person name="Jiang F."/>
            <person name="Liu H."/>
            <person name="Zhao H."/>
            <person name="Xu D."/>
            <person name="Zhang Y."/>
        </authorList>
    </citation>
    <scope>NUCLEOTIDE SEQUENCE [LARGE SCALE GENOMIC DNA]</scope>
    <source>
        <strain evidence="2">cv. Yunnan</strain>
    </source>
</reference>